<organism evidence="2 3">
    <name type="scientific">Periconia macrospinosa</name>
    <dbReference type="NCBI Taxonomy" id="97972"/>
    <lineage>
        <taxon>Eukaryota</taxon>
        <taxon>Fungi</taxon>
        <taxon>Dikarya</taxon>
        <taxon>Ascomycota</taxon>
        <taxon>Pezizomycotina</taxon>
        <taxon>Dothideomycetes</taxon>
        <taxon>Pleosporomycetidae</taxon>
        <taxon>Pleosporales</taxon>
        <taxon>Massarineae</taxon>
        <taxon>Periconiaceae</taxon>
        <taxon>Periconia</taxon>
    </lineage>
</organism>
<evidence type="ECO:0000313" key="2">
    <source>
        <dbReference type="EMBL" id="PVH99382.1"/>
    </source>
</evidence>
<name>A0A2V1DMG8_9PLEO</name>
<protein>
    <submittedName>
        <fullName evidence="2">Uncharacterized protein</fullName>
    </submittedName>
</protein>
<dbReference type="EMBL" id="KZ805393">
    <property type="protein sequence ID" value="PVH99382.1"/>
    <property type="molecule type" value="Genomic_DNA"/>
</dbReference>
<dbReference type="AlphaFoldDB" id="A0A2V1DMG8"/>
<reference evidence="2 3" key="1">
    <citation type="journal article" date="2018" name="Sci. Rep.">
        <title>Comparative genomics provides insights into the lifestyle and reveals functional heterogeneity of dark septate endophytic fungi.</title>
        <authorList>
            <person name="Knapp D.G."/>
            <person name="Nemeth J.B."/>
            <person name="Barry K."/>
            <person name="Hainaut M."/>
            <person name="Henrissat B."/>
            <person name="Johnson J."/>
            <person name="Kuo A."/>
            <person name="Lim J.H.P."/>
            <person name="Lipzen A."/>
            <person name="Nolan M."/>
            <person name="Ohm R.A."/>
            <person name="Tamas L."/>
            <person name="Grigoriev I.V."/>
            <person name="Spatafora J.W."/>
            <person name="Nagy L.G."/>
            <person name="Kovacs G.M."/>
        </authorList>
    </citation>
    <scope>NUCLEOTIDE SEQUENCE [LARGE SCALE GENOMIC DNA]</scope>
    <source>
        <strain evidence="2 3">DSE2036</strain>
    </source>
</reference>
<keyword evidence="3" id="KW-1185">Reference proteome</keyword>
<proteinExistence type="predicted"/>
<sequence length="182" mass="20430">MAQDPMRDAGSGMCRCRETSASGGSRGEHSRAEQSRAAGWPWWTGLSSAVQMDGSWSSECRVHGAWCMGRQVVTKLSSLPGKRKSWRLLACEMPRPIRCPGQSTLCPTLDVKPLLPHVHLRNNTTNTTPRRGQWRTPSPVLYKNARGWVSGSFENFLLRATTRRSPSYPPERDHYSNVCMDK</sequence>
<gene>
    <name evidence="2" type="ORF">DM02DRAFT_434563</name>
</gene>
<accession>A0A2V1DMG8</accession>
<feature type="region of interest" description="Disordered" evidence="1">
    <location>
        <begin position="1"/>
        <end position="36"/>
    </location>
</feature>
<evidence type="ECO:0000256" key="1">
    <source>
        <dbReference type="SAM" id="MobiDB-lite"/>
    </source>
</evidence>
<evidence type="ECO:0000313" key="3">
    <source>
        <dbReference type="Proteomes" id="UP000244855"/>
    </source>
</evidence>
<dbReference type="Proteomes" id="UP000244855">
    <property type="component" value="Unassembled WGS sequence"/>
</dbReference>